<dbReference type="VEuPathDB" id="VectorBase:ADAR2_000502"/>
<reference evidence="17" key="3">
    <citation type="journal article" date="2013" name="Nucleic Acids Res.">
        <title>The genome of Anopheles darlingi, the main neotropical malaria vector.</title>
        <authorList>
            <person name="Marinotti O."/>
            <person name="Cerqueira G.C."/>
            <person name="de Almeida L.G."/>
            <person name="Ferro M.I."/>
            <person name="Loreto E.L."/>
            <person name="Zaha A."/>
            <person name="Teixeira S.M."/>
            <person name="Wespiser A.R."/>
            <person name="Almeida E Silva A."/>
            <person name="Schlindwein A.D."/>
            <person name="Pacheco A.C."/>
            <person name="Silva A.L."/>
            <person name="Graveley B.R."/>
            <person name="Walenz B.P."/>
            <person name="Lima Bde A."/>
            <person name="Ribeiro C.A."/>
            <person name="Nunes-Silva C.G."/>
            <person name="de Carvalho C.R."/>
            <person name="Soares C.M."/>
            <person name="de Menezes C.B."/>
            <person name="Matiolli C."/>
            <person name="Caffrey D."/>
            <person name="Araujo D.A."/>
            <person name="de Oliveira D.M."/>
            <person name="Golenbock D."/>
            <person name="Grisard E.C."/>
            <person name="Fantinatti-Garboggini F."/>
            <person name="de Carvalho F.M."/>
            <person name="Barcellos F.G."/>
            <person name="Prosdocimi F."/>
            <person name="May G."/>
            <person name="Azevedo Junior G.M."/>
            <person name="Guimaraes G.M."/>
            <person name="Goldman G.H."/>
            <person name="Padilha I.Q."/>
            <person name="Batista Jda S."/>
            <person name="Ferro J.A."/>
            <person name="Ribeiro J.M."/>
            <person name="Fietto J.L."/>
            <person name="Dabbas K.M."/>
            <person name="Cerdeira L."/>
            <person name="Agnez-Lima L.F."/>
            <person name="Brocchi M."/>
            <person name="de Carvalho M.O."/>
            <person name="Teixeira Mde M."/>
            <person name="Diniz Maia Mde M."/>
            <person name="Goldman M.H."/>
            <person name="Cruz Schneider M.P."/>
            <person name="Felipe M.S."/>
            <person name="Hungria M."/>
            <person name="Nicolas M.F."/>
            <person name="Pereira M."/>
            <person name="Montes M.A."/>
            <person name="Cantao M.E."/>
            <person name="Vincentz M."/>
            <person name="Rafael M.S."/>
            <person name="Silverman N."/>
            <person name="Stoco P.H."/>
            <person name="Souza R.C."/>
            <person name="Vicentini R."/>
            <person name="Gazzinelli R.T."/>
            <person name="Neves Rde O."/>
            <person name="Silva R."/>
            <person name="Astolfi-Filho S."/>
            <person name="Maciel T.E."/>
            <person name="Urmenyi T.P."/>
            <person name="Tadei W.P."/>
            <person name="Camargo E.P."/>
            <person name="de Vasconcelos A.T."/>
        </authorList>
    </citation>
    <scope>NUCLEOTIDE SEQUENCE</scope>
</reference>
<evidence type="ECO:0000256" key="8">
    <source>
        <dbReference type="ARBA" id="ARBA00023157"/>
    </source>
</evidence>
<keyword evidence="5" id="KW-0732">Signal</keyword>
<dbReference type="OMA" id="HVAVGGW"/>
<dbReference type="FunFam" id="3.10.50.10:FF:000004">
    <property type="entry name" value="Chitinase 5"/>
    <property type="match status" value="3"/>
</dbReference>
<dbReference type="PROSITE" id="PS51718">
    <property type="entry name" value="G_DYNAMIN_2"/>
    <property type="match status" value="1"/>
</dbReference>
<evidence type="ECO:0000259" key="16">
    <source>
        <dbReference type="PROSITE" id="PS51910"/>
    </source>
</evidence>
<reference evidence="17 19" key="1">
    <citation type="journal article" date="2010" name="BMC Genomics">
        <title>Combination of measures distinguishes pre-miRNAs from other stem-loops in the genome of the newly sequenced Anopheles darlingi.</title>
        <authorList>
            <person name="Mendes N.D."/>
            <person name="Freitas A.T."/>
            <person name="Vasconcelos A.T."/>
            <person name="Sagot M.F."/>
        </authorList>
    </citation>
    <scope>NUCLEOTIDE SEQUENCE</scope>
</reference>
<evidence type="ECO:0000259" key="14">
    <source>
        <dbReference type="PROSITE" id="PS50940"/>
    </source>
</evidence>
<feature type="compositionally biased region" description="Acidic residues" evidence="13">
    <location>
        <begin position="1886"/>
        <end position="1895"/>
    </location>
</feature>
<feature type="compositionally biased region" description="Acidic residues" evidence="13">
    <location>
        <begin position="1759"/>
        <end position="1801"/>
    </location>
</feature>
<dbReference type="Proteomes" id="UP000000673">
    <property type="component" value="Unassembled WGS sequence"/>
</dbReference>
<evidence type="ECO:0000256" key="6">
    <source>
        <dbReference type="ARBA" id="ARBA00022801"/>
    </source>
</evidence>
<dbReference type="Pfam" id="PF01607">
    <property type="entry name" value="CBM_14"/>
    <property type="match status" value="1"/>
</dbReference>
<dbReference type="eggNOG" id="KOG1954">
    <property type="taxonomic scope" value="Eukaryota"/>
</dbReference>
<dbReference type="FunFam" id="3.20.20.80:FF:000144">
    <property type="entry name" value="Chitinase"/>
    <property type="match status" value="2"/>
</dbReference>
<dbReference type="InterPro" id="IPR031692">
    <property type="entry name" value="EHD_N"/>
</dbReference>
<dbReference type="SUPFAM" id="SSF54556">
    <property type="entry name" value="Chitinase insertion domain"/>
    <property type="match status" value="2"/>
</dbReference>
<keyword evidence="11" id="KW-0624">Polysaccharide degradation</keyword>
<dbReference type="InterPro" id="IPR036508">
    <property type="entry name" value="Chitin-bd_dom_sf"/>
</dbReference>
<keyword evidence="7" id="KW-0146">Chitin degradation</keyword>
<evidence type="ECO:0000256" key="13">
    <source>
        <dbReference type="SAM" id="MobiDB-lite"/>
    </source>
</evidence>
<dbReference type="CDD" id="cd00598">
    <property type="entry name" value="GH18_chitinase-like"/>
    <property type="match status" value="1"/>
</dbReference>
<feature type="compositionally biased region" description="Acidic residues" evidence="13">
    <location>
        <begin position="2118"/>
        <end position="2141"/>
    </location>
</feature>
<dbReference type="Pfam" id="PF00704">
    <property type="entry name" value="Glyco_hydro_18"/>
    <property type="match status" value="6"/>
</dbReference>
<feature type="compositionally biased region" description="Acidic residues" evidence="13">
    <location>
        <begin position="2039"/>
        <end position="2062"/>
    </location>
</feature>
<dbReference type="VEuPathDB" id="VectorBase:ADAR2_001947"/>
<keyword evidence="4" id="KW-0147">Chitin-binding</keyword>
<keyword evidence="9" id="KW-0119">Carbohydrate metabolism</keyword>
<dbReference type="Gene3D" id="3.40.50.300">
    <property type="entry name" value="P-loop containing nucleotide triphosphate hydrolases"/>
    <property type="match status" value="1"/>
</dbReference>
<evidence type="ECO:0000256" key="1">
    <source>
        <dbReference type="ARBA" id="ARBA00000822"/>
    </source>
</evidence>
<dbReference type="InterPro" id="IPR001579">
    <property type="entry name" value="Glyco_hydro_18_chit_AS"/>
</dbReference>
<proteinExistence type="inferred from homology"/>
<dbReference type="PANTHER" id="PTHR11177:SF144">
    <property type="entry name" value="CHITINASE 5"/>
    <property type="match status" value="1"/>
</dbReference>
<feature type="domain" description="Dynamin-type G" evidence="15">
    <location>
        <begin position="2287"/>
        <end position="2526"/>
    </location>
</feature>
<dbReference type="InterPro" id="IPR030381">
    <property type="entry name" value="G_DYNAMIN_dom"/>
</dbReference>
<evidence type="ECO:0000313" key="17">
    <source>
        <dbReference type="EMBL" id="ETN60412.1"/>
    </source>
</evidence>
<dbReference type="FunFam" id="2.170.140.10:FF:000004">
    <property type="entry name" value="Chitinase 5"/>
    <property type="match status" value="1"/>
</dbReference>
<feature type="region of interest" description="Disordered" evidence="13">
    <location>
        <begin position="1734"/>
        <end position="2209"/>
    </location>
</feature>
<feature type="compositionally biased region" description="Acidic residues" evidence="13">
    <location>
        <begin position="1903"/>
        <end position="1952"/>
    </location>
</feature>
<dbReference type="PROSITE" id="PS01095">
    <property type="entry name" value="GH18_1"/>
    <property type="match status" value="1"/>
</dbReference>
<dbReference type="STRING" id="43151.W5J7I8"/>
<evidence type="ECO:0000256" key="4">
    <source>
        <dbReference type="ARBA" id="ARBA00022669"/>
    </source>
</evidence>
<dbReference type="eggNOG" id="KOG2806">
    <property type="taxonomic scope" value="Eukaryota"/>
</dbReference>
<feature type="compositionally biased region" description="Acidic residues" evidence="13">
    <location>
        <begin position="2192"/>
        <end position="2209"/>
    </location>
</feature>
<dbReference type="EnsemblMetazoa" id="ADAC007962-RA">
    <property type="protein sequence ID" value="ADAC007962-PA"/>
    <property type="gene ID" value="ADAC007962"/>
</dbReference>
<dbReference type="GO" id="GO:0005525">
    <property type="term" value="F:GTP binding"/>
    <property type="evidence" value="ECO:0007669"/>
    <property type="project" value="InterPro"/>
</dbReference>
<feature type="compositionally biased region" description="Basic and acidic residues" evidence="13">
    <location>
        <begin position="2176"/>
        <end position="2191"/>
    </location>
</feature>
<dbReference type="CDD" id="cd09913">
    <property type="entry name" value="EHD"/>
    <property type="match status" value="1"/>
</dbReference>
<dbReference type="Gene3D" id="3.10.50.10">
    <property type="match status" value="3"/>
</dbReference>
<keyword evidence="10 12" id="KW-0326">Glycosidase</keyword>
<accession>W5J7I8</accession>
<dbReference type="VEuPathDB" id="VectorBase:ADAR2_008997"/>
<comment type="catalytic activity">
    <reaction evidence="1">
        <text>Random endo-hydrolysis of N-acetyl-beta-D-glucosaminide (1-&gt;4)-beta-linkages in chitin and chitodextrins.</text>
        <dbReference type="EC" id="3.2.1.14"/>
    </reaction>
</comment>
<gene>
    <name evidence="17" type="ORF">AND_007962</name>
</gene>
<dbReference type="SUPFAM" id="SSF52540">
    <property type="entry name" value="P-loop containing nucleoside triphosphate hydrolases"/>
    <property type="match status" value="1"/>
</dbReference>
<evidence type="ECO:0000313" key="19">
    <source>
        <dbReference type="Proteomes" id="UP000000673"/>
    </source>
</evidence>
<evidence type="ECO:0000256" key="9">
    <source>
        <dbReference type="ARBA" id="ARBA00023277"/>
    </source>
</evidence>
<dbReference type="Gene3D" id="2.170.140.10">
    <property type="entry name" value="Chitin binding domain"/>
    <property type="match status" value="1"/>
</dbReference>
<evidence type="ECO:0000256" key="11">
    <source>
        <dbReference type="ARBA" id="ARBA00023326"/>
    </source>
</evidence>
<feature type="compositionally biased region" description="Acidic residues" evidence="13">
    <location>
        <begin position="2070"/>
        <end position="2082"/>
    </location>
</feature>
<evidence type="ECO:0000259" key="15">
    <source>
        <dbReference type="PROSITE" id="PS51718"/>
    </source>
</evidence>
<dbReference type="InterPro" id="IPR017853">
    <property type="entry name" value="GH"/>
</dbReference>
<dbReference type="InterPro" id="IPR029070">
    <property type="entry name" value="Chitinase_insertion_sf"/>
</dbReference>
<feature type="domain" description="GH18" evidence="16">
    <location>
        <begin position="852"/>
        <end position="1149"/>
    </location>
</feature>
<evidence type="ECO:0000256" key="10">
    <source>
        <dbReference type="ARBA" id="ARBA00023295"/>
    </source>
</evidence>
<dbReference type="SUPFAM" id="SSF57625">
    <property type="entry name" value="Invertebrate chitin-binding proteins"/>
    <property type="match status" value="1"/>
</dbReference>
<dbReference type="GO" id="GO:0005576">
    <property type="term" value="C:extracellular region"/>
    <property type="evidence" value="ECO:0007669"/>
    <property type="project" value="InterPro"/>
</dbReference>
<dbReference type="VEuPathDB" id="VectorBase:ADAC007962"/>
<dbReference type="EMBL" id="ADMH02001933">
    <property type="protein sequence ID" value="ETN60412.1"/>
    <property type="molecule type" value="Genomic_DNA"/>
</dbReference>
<protein>
    <recommendedName>
        <fullName evidence="3">chitinase</fullName>
        <ecNumber evidence="3">3.2.1.14</ecNumber>
    </recommendedName>
</protein>
<evidence type="ECO:0000256" key="7">
    <source>
        <dbReference type="ARBA" id="ARBA00023024"/>
    </source>
</evidence>
<feature type="compositionally biased region" description="Acidic residues" evidence="13">
    <location>
        <begin position="1810"/>
        <end position="1840"/>
    </location>
</feature>
<dbReference type="HOGENOM" id="CLU_227505_0_0_1"/>
<keyword evidence="6 12" id="KW-0378">Hydrolase</keyword>
<dbReference type="PROSITE" id="PS51910">
    <property type="entry name" value="GH18_2"/>
    <property type="match status" value="4"/>
</dbReference>
<dbReference type="GO" id="GO:0000272">
    <property type="term" value="P:polysaccharide catabolic process"/>
    <property type="evidence" value="ECO:0007669"/>
    <property type="project" value="UniProtKB-KW"/>
</dbReference>
<dbReference type="SMART" id="SM00494">
    <property type="entry name" value="ChtBD2"/>
    <property type="match status" value="1"/>
</dbReference>
<dbReference type="VEuPathDB" id="VectorBase:ADAR2_006431"/>
<feature type="compositionally biased region" description="Acidic residues" evidence="13">
    <location>
        <begin position="2021"/>
        <end position="2032"/>
    </location>
</feature>
<feature type="domain" description="GH18" evidence="16">
    <location>
        <begin position="1143"/>
        <end position="1678"/>
    </location>
</feature>
<name>W5J7I8_ANODA</name>
<feature type="compositionally biased region" description="Acidic residues" evidence="13">
    <location>
        <begin position="1734"/>
        <end position="1749"/>
    </location>
</feature>
<comment type="similarity">
    <text evidence="2">Belongs to the glycosyl hydrolase 18 family. Chitinase class II subfamily.</text>
</comment>
<feature type="domain" description="Chitin-binding type-2" evidence="14">
    <location>
        <begin position="390"/>
        <end position="447"/>
    </location>
</feature>
<dbReference type="VEuPathDB" id="VectorBase:ADAR2_007552"/>
<evidence type="ECO:0000313" key="18">
    <source>
        <dbReference type="EnsemblMetazoa" id="ADAC007962-PA"/>
    </source>
</evidence>
<feature type="compositionally biased region" description="Low complexity" evidence="13">
    <location>
        <begin position="328"/>
        <end position="365"/>
    </location>
</feature>
<feature type="domain" description="GH18" evidence="16">
    <location>
        <begin position="453"/>
        <end position="822"/>
    </location>
</feature>
<feature type="region of interest" description="Disordered" evidence="13">
    <location>
        <begin position="1691"/>
        <end position="1721"/>
    </location>
</feature>
<dbReference type="PANTHER" id="PTHR11177">
    <property type="entry name" value="CHITINASE"/>
    <property type="match status" value="1"/>
</dbReference>
<keyword evidence="8" id="KW-1015">Disulfide bond</keyword>
<feature type="compositionally biased region" description="Acidic residues" evidence="13">
    <location>
        <begin position="1969"/>
        <end position="2005"/>
    </location>
</feature>
<dbReference type="EC" id="3.2.1.14" evidence="3"/>
<evidence type="ECO:0000256" key="3">
    <source>
        <dbReference type="ARBA" id="ARBA00012729"/>
    </source>
</evidence>
<dbReference type="InterPro" id="IPR002557">
    <property type="entry name" value="Chitin-bd_dom"/>
</dbReference>
<dbReference type="SMART" id="SM00636">
    <property type="entry name" value="Glyco_18"/>
    <property type="match status" value="4"/>
</dbReference>
<dbReference type="GO" id="GO:0008061">
    <property type="term" value="F:chitin binding"/>
    <property type="evidence" value="ECO:0007669"/>
    <property type="project" value="UniProtKB-KW"/>
</dbReference>
<evidence type="ECO:0000256" key="5">
    <source>
        <dbReference type="ARBA" id="ARBA00022729"/>
    </source>
</evidence>
<feature type="compositionally biased region" description="Acidic residues" evidence="13">
    <location>
        <begin position="1863"/>
        <end position="1874"/>
    </location>
</feature>
<dbReference type="GO" id="GO:0008843">
    <property type="term" value="F:endochitinase activity"/>
    <property type="evidence" value="ECO:0007669"/>
    <property type="project" value="UniProtKB-EC"/>
</dbReference>
<dbReference type="InterPro" id="IPR027417">
    <property type="entry name" value="P-loop_NTPase"/>
</dbReference>
<organism evidence="17">
    <name type="scientific">Anopheles darlingi</name>
    <name type="common">Mosquito</name>
    <dbReference type="NCBI Taxonomy" id="43151"/>
    <lineage>
        <taxon>Eukaryota</taxon>
        <taxon>Metazoa</taxon>
        <taxon>Ecdysozoa</taxon>
        <taxon>Arthropoda</taxon>
        <taxon>Hexapoda</taxon>
        <taxon>Insecta</taxon>
        <taxon>Pterygota</taxon>
        <taxon>Neoptera</taxon>
        <taxon>Endopterygota</taxon>
        <taxon>Diptera</taxon>
        <taxon>Nematocera</taxon>
        <taxon>Culicoidea</taxon>
        <taxon>Culicidae</taxon>
        <taxon>Anophelinae</taxon>
        <taxon>Anopheles</taxon>
    </lineage>
</organism>
<evidence type="ECO:0000256" key="12">
    <source>
        <dbReference type="RuleBase" id="RU000489"/>
    </source>
</evidence>
<dbReference type="FunFam" id="3.20.20.80:FF:000007">
    <property type="entry name" value="Acidic mammalian chitinase"/>
    <property type="match status" value="1"/>
</dbReference>
<reference evidence="18" key="4">
    <citation type="submission" date="2015-06" db="UniProtKB">
        <authorList>
            <consortium name="EnsemblMetazoa"/>
        </authorList>
    </citation>
    <scope>IDENTIFICATION</scope>
</reference>
<feature type="compositionally biased region" description="Basic and acidic residues" evidence="13">
    <location>
        <begin position="2006"/>
        <end position="2020"/>
    </location>
</feature>
<evidence type="ECO:0000256" key="2">
    <source>
        <dbReference type="ARBA" id="ARBA00009121"/>
    </source>
</evidence>
<dbReference type="InterPro" id="IPR001223">
    <property type="entry name" value="Glyco_hydro18_cat"/>
</dbReference>
<dbReference type="InterPro" id="IPR011583">
    <property type="entry name" value="Chitinase_II/V-like_cat"/>
</dbReference>
<reference evidence="17" key="2">
    <citation type="submission" date="2010-05" db="EMBL/GenBank/DDBJ databases">
        <authorList>
            <person name="Almeida L.G."/>
            <person name="Nicolas M.F."/>
            <person name="Souza R.C."/>
            <person name="Vasconcelos A.T.R."/>
        </authorList>
    </citation>
    <scope>NUCLEOTIDE SEQUENCE</scope>
</reference>
<feature type="domain" description="GH18" evidence="16">
    <location>
        <begin position="5"/>
        <end position="308"/>
    </location>
</feature>
<keyword evidence="19" id="KW-1185">Reference proteome</keyword>
<dbReference type="GO" id="GO:0006032">
    <property type="term" value="P:chitin catabolic process"/>
    <property type="evidence" value="ECO:0007669"/>
    <property type="project" value="UniProtKB-KW"/>
</dbReference>
<feature type="compositionally biased region" description="Acidic residues" evidence="13">
    <location>
        <begin position="2089"/>
        <end position="2111"/>
    </location>
</feature>
<dbReference type="SUPFAM" id="SSF51445">
    <property type="entry name" value="(Trans)glycosidases"/>
    <property type="match status" value="5"/>
</dbReference>
<dbReference type="Pfam" id="PF16880">
    <property type="entry name" value="EHD_N"/>
    <property type="match status" value="1"/>
</dbReference>
<dbReference type="Gene3D" id="3.20.20.80">
    <property type="entry name" value="Glycosidases"/>
    <property type="match status" value="5"/>
</dbReference>
<dbReference type="VEuPathDB" id="VectorBase:ADAR2_006220"/>
<sequence length="2668" mass="302173">MGQSARIVCYFSNWAIYRPDVGRYAIDDIPAEMCTHIIYSFIGVDDSNYKVLIIDPELDLEQNGFRNFTNLRQKYPHAKYMIAVGGWAEGGKKYSQMVAVKERRDSFIESVVQFMKVYSFDGFDLDWEYPGAADRGGSFGDKDKFFYFVEELRRAFDKEGRGWEITMAVPVANFRLQEGYHVPELCENLDAIHCMTYDLRGNWAGFADVHSPLYKRPHDQWAYEKLNVDEEKGWVKKWDDVGLCPYTYKGTQFVGYEDVESLQHKMKWIKEKGYAGAMTWAIDMDDFHGLCGPENALMKVLYENMKDYVVPEPSVTTTPRGGNPPKQTTTTTTSRPRPTTTSPAAEATTSTRRTTARTTTRKPTTILPPEPDDSEEPVAPSIPETEDEADIDCSGYKDFVPSADCTKYYRCVHGQPVEFTCKPGTVFHTALNVCDWPENADRIECRRATEQRPRLICHYTTWSQGRANPYSYRIEDIPGELCTHVVYNFVGVDVEEYELTTRQREIDIVQNGFGRFIDLKKRFPDLKLHVAVGGWDHGGAPFSKMAAYRNRRQKFVKSVVEFMTRYGFDGLEIVWLYPGSVERGGTQNDKDNFYYLIDDLKRAFQRAEQPWEVAIQVPADHTRFEIGYQQDALCEIADYIHIAGYDLRGSWTGFADVHSPMQNRPHDQGNYRGLNVQDGVESWLSKGCRPENVILGVPLLGRTFLLRNSQQNALGSPSTGPGPKGQHTYSEGYLGYFEICQKLKEPNWRMRWDPIGLCPYAYRGTQWIGYENATSLEEKVKWVTSKGLAGIYAFSLDLDDYRGKCGEAYPLMKSLHKLIENQVKPDSGIGFAVAVSLAILFVAIIHDAATSPRLVCYYTNWSHGRPKEYSYQIEDIPGNLCTHVAYTFVGVEEDTSELVSLKPDFDHVQNGFGRFRDLKLRFPNLKLIVSVGGWTHGGGAFSKMVSTRNSRAKFVASVVEFMEKYNLDGLEIVWLWPGAPERDGKKQDKDNFYYLVDDLKHGFQRAGKPWEVLVQVPVDRARLITGYHQDSLCHYTLSSATETSPGSSASGPGPKGPFTNDPGLLGYFEICEKLKDGNWTMGWDSVAQCPYTHRGDEWIGYENERSLEEKSKWVTEKGLAGIYAYTLDLDDYRGKCGEPYPLRRLVCYFTNWSPDRPGEYSYQIADIPVELCTHVTYAFVAVDENSFQIRSANAKFDILQDGFTKFSELKSSNPDLKLSVAVGGWGNGGDAFHKMVSSLDARQTFISSVIQFMRRHSFDGIEIVWLWPGSPDRGGTESDKDNFYLLIDEMKRGFENADRSNWEVVIQVPLDRWRIQQGYHQNRLCQYIDDIPGQLCSHMVYNFLGVNETSYQLELLQPEYDIGERALERFKALKDRFPHLKLIIAVGGWAHGGARFSEMAKFRARRNQFIGSVAKFLHQYRFDGIELVWLYPGNYDRGGTVEDKDTFLYLVTEMSKVFKEESKHWEVIIQVPVDTSRMAAGYHQEELCREADFIHMIGYDLRGWWNNFADVHSPLAARPNDLAFESFEKVNVGDGVEDWLTKGCPPQKVVLGVALFGRTYLLDDPLDNAIGAVTVGAGEAGPYSNEPGYLGYCEFCQNITGPEWTKRWDDVGLCPYAFSETNWIGYEDERSLQEKINFAKRKNLGGLYAFSLDLDDYRGHCGEAFPLTRYLSKYHDETKVGQCQEDPIDVTSQEEEANTAAEELSIEQTDTATDDASDAITPSEEVQEQLFADDDDDGTADSEQQEDSEALASEATTVSEEDAPLSEEEDAADTEAEGTASEEIEASEENDETEEPAEASEESANQVLEDNADGDEDDENDNEDDDDNDDDDDENQENAVDEVSQSTEDEETDSQEQPSSVEEAAEEDEDDQDESNTPNAENVSDQNEDSDAEDVADSKEDAQEQTENENEDDDNDDDNDDNDDDDGNDDDDENDQVEDSDDDNQNSDEEEERGASGSNDDHDQSTENIETDLDGNDDDDDEDDADNDDDDDDEEEEEEAGEADEEVKSDVSQENVKDSDSAQEVDSNEVEEILTTSNENDENEEEATPSIETEDTTDSAENDVEKNNEEDQDDNDDDDDDEKATSGENEGEENDDQVSEEAAAESEEQTSDEPTVASEEEAVTESSEDEATIAEPSEEAEQQSADISAEEDTESTEEIVEAGEQSAEQEEVSEEEVVKQESEETAEKVEEIETVSDETATDDKDESFPEEDLLLEYEIPTNLRDTSHVYELLNINDDASEREKALQETADVILRDLKRIYDNSIKPLETLYKYRDLSNRHFGDPEIFSKPLVLLMGPWSGGKSTILNYLTHNEYTPNSVRTGAEPSPAYFNILMHGERPEVLDGTQLAADWTFSGLQKFGQGLLDRLRGQKLPNKLLERVNIVEIPGILEVRKQVSKYFPFNDACQWFIDRADIIFLVYDPSKLDVGPETEAILDQLKGREYQTRILLNKADQVKPEELLRVQSALIWNISPLMSSAQPPVMYTVSLWSNPYEVGAPVRLLQAQERTLLLDLGQAIEKRIENKIASARRFAVRVRNHAKMVDCYLTTYYNHKTLFGNKKQISEKIIASPQDYHIYEGLSTLTNISRYDLPDPEVYRDFFHLNPLYEFKKLSETCTYFRGCPINKLDVAIAYELPELVGKYKKMSQAALTKLDALTSTSDFAKGKSTS</sequence>
<feature type="compositionally biased region" description="Acidic residues" evidence="13">
    <location>
        <begin position="2148"/>
        <end position="2175"/>
    </location>
</feature>
<dbReference type="InterPro" id="IPR050314">
    <property type="entry name" value="Glycosyl_Hydrlase_18"/>
</dbReference>
<dbReference type="PROSITE" id="PS50940">
    <property type="entry name" value="CHIT_BIND_II"/>
    <property type="match status" value="1"/>
</dbReference>
<feature type="region of interest" description="Disordered" evidence="13">
    <location>
        <begin position="312"/>
        <end position="389"/>
    </location>
</feature>
<dbReference type="Gene3D" id="1.10.268.20">
    <property type="match status" value="2"/>
</dbReference>
<feature type="compositionally biased region" description="Polar residues" evidence="13">
    <location>
        <begin position="1875"/>
        <end position="1885"/>
    </location>
</feature>